<dbReference type="AlphaFoldDB" id="D8U0N2"/>
<feature type="chain" id="PRO_5003124066" description="Pherophorin domain-containing protein" evidence="2">
    <location>
        <begin position="22"/>
        <end position="338"/>
    </location>
</feature>
<organism evidence="4">
    <name type="scientific">Volvox carteri f. nagariensis</name>
    <dbReference type="NCBI Taxonomy" id="3068"/>
    <lineage>
        <taxon>Eukaryota</taxon>
        <taxon>Viridiplantae</taxon>
        <taxon>Chlorophyta</taxon>
        <taxon>core chlorophytes</taxon>
        <taxon>Chlorophyceae</taxon>
        <taxon>CS clade</taxon>
        <taxon>Chlamydomonadales</taxon>
        <taxon>Volvocaceae</taxon>
        <taxon>Volvox</taxon>
    </lineage>
</organism>
<evidence type="ECO:0000313" key="4">
    <source>
        <dbReference type="Proteomes" id="UP000001058"/>
    </source>
</evidence>
<dbReference type="EMBL" id="GL378349">
    <property type="protein sequence ID" value="EFJ46749.1"/>
    <property type="molecule type" value="Genomic_DNA"/>
</dbReference>
<keyword evidence="2" id="KW-0732">Signal</keyword>
<sequence length="338" mass="37070">MCWYWFLLLILTLALFTCILSGRGRSKSSLSRSGRAATLHDVQAGKQCTLADLLPRQQPDVIDLEAPAAGLEVDFQAANMLSLLHNSPSPPPPVPIPPPPPISDANEDNTGQQALGPTKKCPKVVVPSAPTGPAEPATNADPGPSTAITTTATKTPSRLQVPRRKLQPFPEGCKHPEGTSGEDKGFLAQASSDNFSSWAYFKNQTGTQRDGKVYFTATCWHCSWHQKKEFNLVRCAWDRSAITDHERREKHSKAVTAYKDRRAQETQQQLMASMTQIGDEALMALFGATYTVIATGMPFTHYEKLCELLVFANTPNISTKYDDPHVLGRFTACFSPLL</sequence>
<keyword evidence="4" id="KW-1185">Reference proteome</keyword>
<reference evidence="3 4" key="1">
    <citation type="journal article" date="2010" name="Science">
        <title>Genomic analysis of organismal complexity in the multicellular green alga Volvox carteri.</title>
        <authorList>
            <person name="Prochnik S.E."/>
            <person name="Umen J."/>
            <person name="Nedelcu A.M."/>
            <person name="Hallmann A."/>
            <person name="Miller S.M."/>
            <person name="Nishii I."/>
            <person name="Ferris P."/>
            <person name="Kuo A."/>
            <person name="Mitros T."/>
            <person name="Fritz-Laylin L.K."/>
            <person name="Hellsten U."/>
            <person name="Chapman J."/>
            <person name="Simakov O."/>
            <person name="Rensing S.A."/>
            <person name="Terry A."/>
            <person name="Pangilinan J."/>
            <person name="Kapitonov V."/>
            <person name="Jurka J."/>
            <person name="Salamov A."/>
            <person name="Shapiro H."/>
            <person name="Schmutz J."/>
            <person name="Grimwood J."/>
            <person name="Lindquist E."/>
            <person name="Lucas S."/>
            <person name="Grigoriev I.V."/>
            <person name="Schmitt R."/>
            <person name="Kirk D."/>
            <person name="Rokhsar D.S."/>
        </authorList>
    </citation>
    <scope>NUCLEOTIDE SEQUENCE [LARGE SCALE GENOMIC DNA]</scope>
    <source>
        <strain evidence="4">f. Nagariensis / Eve</strain>
    </source>
</reference>
<proteinExistence type="predicted"/>
<dbReference type="GeneID" id="9628528"/>
<dbReference type="RefSeq" id="XP_002952278.1">
    <property type="nucleotide sequence ID" value="XM_002952232.1"/>
</dbReference>
<gene>
    <name evidence="3" type="ORF">VOLCADRAFT_92857</name>
</gene>
<feature type="compositionally biased region" description="Low complexity" evidence="1">
    <location>
        <begin position="146"/>
        <end position="155"/>
    </location>
</feature>
<feature type="region of interest" description="Disordered" evidence="1">
    <location>
        <begin position="83"/>
        <end position="187"/>
    </location>
</feature>
<accession>D8U0N2</accession>
<evidence type="ECO:0000313" key="3">
    <source>
        <dbReference type="EMBL" id="EFJ46749.1"/>
    </source>
</evidence>
<dbReference type="Proteomes" id="UP000001058">
    <property type="component" value="Unassembled WGS sequence"/>
</dbReference>
<evidence type="ECO:0000256" key="1">
    <source>
        <dbReference type="SAM" id="MobiDB-lite"/>
    </source>
</evidence>
<feature type="compositionally biased region" description="Basic and acidic residues" evidence="1">
    <location>
        <begin position="172"/>
        <end position="185"/>
    </location>
</feature>
<feature type="compositionally biased region" description="Pro residues" evidence="1">
    <location>
        <begin position="88"/>
        <end position="102"/>
    </location>
</feature>
<feature type="signal peptide" evidence="2">
    <location>
        <begin position="1"/>
        <end position="21"/>
    </location>
</feature>
<evidence type="ECO:0000256" key="2">
    <source>
        <dbReference type="SAM" id="SignalP"/>
    </source>
</evidence>
<dbReference type="InParanoid" id="D8U0N2"/>
<protein>
    <recommendedName>
        <fullName evidence="5">Pherophorin domain-containing protein</fullName>
    </recommendedName>
</protein>
<dbReference type="KEGG" id="vcn:VOLCADRAFT_92857"/>
<name>D8U0N2_VOLCA</name>
<evidence type="ECO:0008006" key="5">
    <source>
        <dbReference type="Google" id="ProtNLM"/>
    </source>
</evidence>